<evidence type="ECO:0000313" key="4">
    <source>
        <dbReference type="EMBL" id="KXT08852.1"/>
    </source>
</evidence>
<accession>A0A139I2R8</accession>
<comment type="caution">
    <text evidence="4">The sequence shown here is derived from an EMBL/GenBank/DDBJ whole genome shotgun (WGS) entry which is preliminary data.</text>
</comment>
<dbReference type="PROSITE" id="PS00028">
    <property type="entry name" value="ZINC_FINGER_C2H2_1"/>
    <property type="match status" value="1"/>
</dbReference>
<dbReference type="STRING" id="113226.A0A139I2R8"/>
<feature type="region of interest" description="Disordered" evidence="2">
    <location>
        <begin position="8"/>
        <end position="87"/>
    </location>
</feature>
<proteinExistence type="predicted"/>
<keyword evidence="1" id="KW-0863">Zinc-finger</keyword>
<dbReference type="InterPro" id="IPR036236">
    <property type="entry name" value="Znf_C2H2_sf"/>
</dbReference>
<feature type="domain" description="C2H2-type" evidence="3">
    <location>
        <begin position="383"/>
        <end position="416"/>
    </location>
</feature>
<feature type="compositionally biased region" description="Polar residues" evidence="2">
    <location>
        <begin position="78"/>
        <end position="87"/>
    </location>
</feature>
<dbReference type="AlphaFoldDB" id="A0A139I2R8"/>
<protein>
    <recommendedName>
        <fullName evidence="3">C2H2-type domain-containing protein</fullName>
    </recommendedName>
</protein>
<dbReference type="Gene3D" id="3.30.160.60">
    <property type="entry name" value="Classic Zinc Finger"/>
    <property type="match status" value="1"/>
</dbReference>
<feature type="compositionally biased region" description="Low complexity" evidence="2">
    <location>
        <begin position="60"/>
        <end position="76"/>
    </location>
</feature>
<keyword evidence="1" id="KW-0479">Metal-binding</keyword>
<organism evidence="4 5">
    <name type="scientific">Pseudocercospora musae</name>
    <dbReference type="NCBI Taxonomy" id="113226"/>
    <lineage>
        <taxon>Eukaryota</taxon>
        <taxon>Fungi</taxon>
        <taxon>Dikarya</taxon>
        <taxon>Ascomycota</taxon>
        <taxon>Pezizomycotina</taxon>
        <taxon>Dothideomycetes</taxon>
        <taxon>Dothideomycetidae</taxon>
        <taxon>Mycosphaerellales</taxon>
        <taxon>Mycosphaerellaceae</taxon>
        <taxon>Pseudocercospora</taxon>
    </lineage>
</organism>
<sequence length="500" mass="55865">MLVYNVYEMSNTTTPTRPGRGMPVPGIDTRGPAENQSASLSFSGWPLTPPQSANESRRPSLAFSSFSESSTSGPSSIADFSQPSTPVHSMAQENFAQQWTEGAEMHARAVNGFNDGCAIGQMQPMFQHSYHQSAMCSAPSLEAPIYAHQNHFSGQQSPLRQEAWSTSNSSSLDINTNAPSLRTTLFQNGTGLNQEHVSSSMYTNPSPTPTSLGQSVFPNLEQGGTAVPPSIFHAPHTVIPSQLIPQEDYPMEPYVPCKDEPMSQDFGSSFGLIGPDDSWEAVGQPSPHDRYFAHPDEDDYVMVKDEVTGTPSRTPDRTHRYMQISNPERVRRRSSKRTSKGHPVGKVWAEYEGPYCSVRCEGKPFEVVDGMLVTQPRRDRKPHRCQVIEHGKPCGASFERSEHLKRHMGKHSNKRDYPCPLEFCKQAIGRPDNASDHFKTHLNPPGKGKRNKHCDWETLETAILERYPEKTSTKLLTNLRNWMDPENRKARVKKQKPMGR</sequence>
<dbReference type="Proteomes" id="UP000073492">
    <property type="component" value="Unassembled WGS sequence"/>
</dbReference>
<keyword evidence="5" id="KW-1185">Reference proteome</keyword>
<dbReference type="PROSITE" id="PS50157">
    <property type="entry name" value="ZINC_FINGER_C2H2_2"/>
    <property type="match status" value="1"/>
</dbReference>
<gene>
    <name evidence="4" type="ORF">AC579_1474</name>
</gene>
<dbReference type="OrthoDB" id="10018191at2759"/>
<evidence type="ECO:0000313" key="5">
    <source>
        <dbReference type="Proteomes" id="UP000073492"/>
    </source>
</evidence>
<feature type="compositionally biased region" description="Low complexity" evidence="2">
    <location>
        <begin position="12"/>
        <end position="21"/>
    </location>
</feature>
<evidence type="ECO:0000259" key="3">
    <source>
        <dbReference type="PROSITE" id="PS50157"/>
    </source>
</evidence>
<dbReference type="InterPro" id="IPR013087">
    <property type="entry name" value="Znf_C2H2_type"/>
</dbReference>
<evidence type="ECO:0000256" key="2">
    <source>
        <dbReference type="SAM" id="MobiDB-lite"/>
    </source>
</evidence>
<dbReference type="GO" id="GO:0008270">
    <property type="term" value="F:zinc ion binding"/>
    <property type="evidence" value="ECO:0007669"/>
    <property type="project" value="UniProtKB-KW"/>
</dbReference>
<evidence type="ECO:0000256" key="1">
    <source>
        <dbReference type="PROSITE-ProRule" id="PRU00042"/>
    </source>
</evidence>
<keyword evidence="1" id="KW-0862">Zinc</keyword>
<dbReference type="SUPFAM" id="SSF57667">
    <property type="entry name" value="beta-beta-alpha zinc fingers"/>
    <property type="match status" value="1"/>
</dbReference>
<name>A0A139I2R8_9PEZI</name>
<dbReference type="EMBL" id="LFZO01000395">
    <property type="protein sequence ID" value="KXT08852.1"/>
    <property type="molecule type" value="Genomic_DNA"/>
</dbReference>
<reference evidence="4 5" key="1">
    <citation type="submission" date="2015-07" db="EMBL/GenBank/DDBJ databases">
        <title>Comparative genomics of the Sigatoka disease complex on banana suggests a link between parallel evolutionary changes in Pseudocercospora fijiensis and Pseudocercospora eumusae and increased virulence on the banana host.</title>
        <authorList>
            <person name="Chang T.-C."/>
            <person name="Salvucci A."/>
            <person name="Crous P.W."/>
            <person name="Stergiopoulos I."/>
        </authorList>
    </citation>
    <scope>NUCLEOTIDE SEQUENCE [LARGE SCALE GENOMIC DNA]</scope>
    <source>
        <strain evidence="4 5">CBS 116634</strain>
    </source>
</reference>